<dbReference type="AlphaFoldDB" id="A0A078L0A1"/>
<accession>A0A078L0A1</accession>
<protein>
    <submittedName>
        <fullName evidence="2">Ankyrin repeats (3 copies)</fullName>
    </submittedName>
</protein>
<dbReference type="RefSeq" id="WP_044011707.1">
    <property type="nucleotide sequence ID" value="NZ_CCVW01000003.1"/>
</dbReference>
<name>A0A078L0A1_9GAMM</name>
<gene>
    <name evidence="2" type="ORF">BN59_02891</name>
</gene>
<dbReference type="InterPro" id="IPR036770">
    <property type="entry name" value="Ankyrin_rpt-contain_sf"/>
</dbReference>
<feature type="compositionally biased region" description="Low complexity" evidence="1">
    <location>
        <begin position="590"/>
        <end position="604"/>
    </location>
</feature>
<evidence type="ECO:0000256" key="1">
    <source>
        <dbReference type="SAM" id="MobiDB-lite"/>
    </source>
</evidence>
<reference evidence="2 3" key="1">
    <citation type="submission" date="2014-06" db="EMBL/GenBank/DDBJ databases">
        <authorList>
            <person name="Urmite Genomes Urmite Genomes"/>
        </authorList>
    </citation>
    <scope>NUCLEOTIDE SEQUENCE [LARGE SCALE GENOMIC DNA]</scope>
</reference>
<sequence length="614" mass="68905">MRSKREPFQSSQARGKRQRATTSASRILSNLASSSSSNSSSARAPRDWEKLGHNHFPSSYDPLTRKTSDGWKTHYLRMLSDTAKALDTPEEGQKIKALFTKLFSLENIDLSTHALDEADKALLLMQIIRVLNNLHRVASQKRLINLAALVHHRLPKDLASELFTKAIAWYQENQALEEQRPLTPLYWALICRQPISRELITKSLNNNRLLGKFPNIFQLATGLNDLEFIKSLMIHGLYIDRCDRPNCIVAINFGFIDVLNFFLTLPDESLITKDNLLNTALRKGNIEIVDRLLEKNNIEINGKKTLLSAAKLANANIIRKILARDASGSIEALEEAIREQNTVSIDALFEGGVHVGPDCQSELITEELAKRAQMNLNILKRADPQAECFDEDTIIDFLKGRLSGLCSMPIGYTPDGIYFFEDALNGSAKAVNFLIASDHKTPMVLKPFFHDTEDRLSYRLLALAIVSDRLSRAGWPIVLKEEEKHDLCRGDLASLSRIISEYPADVLQAWLNELAKAPETASFHLVCQTLIKQIERFELAELLKELEYLDPESFENVDSPSLPSSSQQKRYGLDRFFKRGGDKLPAEESLVSCSSSSSSSSSISNEDRDSLGMG</sequence>
<keyword evidence="3" id="KW-1185">Reference proteome</keyword>
<organism evidence="2 3">
    <name type="scientific">Legionella massiliensis</name>
    <dbReference type="NCBI Taxonomy" id="1034943"/>
    <lineage>
        <taxon>Bacteria</taxon>
        <taxon>Pseudomonadati</taxon>
        <taxon>Pseudomonadota</taxon>
        <taxon>Gammaproteobacteria</taxon>
        <taxon>Legionellales</taxon>
        <taxon>Legionellaceae</taxon>
        <taxon>Legionella</taxon>
    </lineage>
</organism>
<dbReference type="SUPFAM" id="SSF140860">
    <property type="entry name" value="Pseudo ankyrin repeat-like"/>
    <property type="match status" value="1"/>
</dbReference>
<feature type="compositionally biased region" description="Basic and acidic residues" evidence="1">
    <location>
        <begin position="605"/>
        <end position="614"/>
    </location>
</feature>
<dbReference type="EMBL" id="CCSB01000003">
    <property type="protein sequence ID" value="CDZ78581.1"/>
    <property type="molecule type" value="Genomic_DNA"/>
</dbReference>
<dbReference type="Gene3D" id="1.25.40.20">
    <property type="entry name" value="Ankyrin repeat-containing domain"/>
    <property type="match status" value="1"/>
</dbReference>
<evidence type="ECO:0000313" key="2">
    <source>
        <dbReference type="EMBL" id="CDZ78581.1"/>
    </source>
</evidence>
<dbReference type="OrthoDB" id="5652173at2"/>
<feature type="compositionally biased region" description="Low complexity" evidence="1">
    <location>
        <begin position="23"/>
        <end position="43"/>
    </location>
</feature>
<feature type="region of interest" description="Disordered" evidence="1">
    <location>
        <begin position="1"/>
        <end position="51"/>
    </location>
</feature>
<feature type="region of interest" description="Disordered" evidence="1">
    <location>
        <begin position="590"/>
        <end position="614"/>
    </location>
</feature>
<dbReference type="Proteomes" id="UP000044071">
    <property type="component" value="Unassembled WGS sequence"/>
</dbReference>
<evidence type="ECO:0000313" key="3">
    <source>
        <dbReference type="Proteomes" id="UP000044071"/>
    </source>
</evidence>
<proteinExistence type="predicted"/>